<dbReference type="Gene3D" id="3.40.50.720">
    <property type="entry name" value="NAD(P)-binding Rossmann-like Domain"/>
    <property type="match status" value="1"/>
</dbReference>
<dbReference type="CDD" id="cd05374">
    <property type="entry name" value="17beta-HSD-like_SDR_c"/>
    <property type="match status" value="1"/>
</dbReference>
<keyword evidence="2" id="KW-0560">Oxidoreductase</keyword>
<dbReference type="InterPro" id="IPR020904">
    <property type="entry name" value="Sc_DH/Rdtase_CS"/>
</dbReference>
<accession>A0A6M1U6D7</accession>
<sequence>MTLRDNSVWFITGASTGFGAIFARQALEAGHRVVATARDIRALDPLVARFGNRVLPLALDVTDDRAREAAISAAEARFGAIDILVNNAGFGYLAAQEEGQDAEIRQLFEVNVFALAALTRLVLPGQRARGYGHVVNISSVAGLAAKPGVGYYAATKFAVEALSEALSEEVAEFGIRVLLVEPGPFRTDFAGRSILAAPQIDAYRGRVAHQRPASIRARAGQEDGDPERAVQLVLAQLARDDAPLRLALGAVAVDRALEKLEPLVAELKAQRALSIAADHKPEGDA</sequence>
<dbReference type="InterPro" id="IPR051911">
    <property type="entry name" value="SDR_oxidoreductase"/>
</dbReference>
<dbReference type="PANTHER" id="PTHR43976:SF16">
    <property type="entry name" value="SHORT-CHAIN DEHYDROGENASE_REDUCTASE FAMILY PROTEIN"/>
    <property type="match status" value="1"/>
</dbReference>
<dbReference type="Proteomes" id="UP000474758">
    <property type="component" value="Unassembled WGS sequence"/>
</dbReference>
<dbReference type="RefSeq" id="WP_165054593.1">
    <property type="nucleotide sequence ID" value="NZ_JAALFE010000062.1"/>
</dbReference>
<comment type="caution">
    <text evidence="4">The sequence shown here is derived from an EMBL/GenBank/DDBJ whole genome shotgun (WGS) entry which is preliminary data.</text>
</comment>
<dbReference type="InterPro" id="IPR002347">
    <property type="entry name" value="SDR_fam"/>
</dbReference>
<evidence type="ECO:0000256" key="2">
    <source>
        <dbReference type="ARBA" id="ARBA00023002"/>
    </source>
</evidence>
<proteinExistence type="inferred from homology"/>
<comment type="similarity">
    <text evidence="1 3">Belongs to the short-chain dehydrogenases/reductases (SDR) family.</text>
</comment>
<keyword evidence="5" id="KW-1185">Reference proteome</keyword>
<evidence type="ECO:0000313" key="4">
    <source>
        <dbReference type="EMBL" id="NGQ93454.1"/>
    </source>
</evidence>
<dbReference type="PRINTS" id="PR00080">
    <property type="entry name" value="SDRFAMILY"/>
</dbReference>
<dbReference type="InterPro" id="IPR036291">
    <property type="entry name" value="NAD(P)-bd_dom_sf"/>
</dbReference>
<dbReference type="SUPFAM" id="SSF51735">
    <property type="entry name" value="NAD(P)-binding Rossmann-fold domains"/>
    <property type="match status" value="1"/>
</dbReference>
<evidence type="ECO:0000313" key="5">
    <source>
        <dbReference type="Proteomes" id="UP000474758"/>
    </source>
</evidence>
<dbReference type="PANTHER" id="PTHR43976">
    <property type="entry name" value="SHORT CHAIN DEHYDROGENASE"/>
    <property type="match status" value="1"/>
</dbReference>
<dbReference type="PRINTS" id="PR00081">
    <property type="entry name" value="GDHRDH"/>
</dbReference>
<dbReference type="Pfam" id="PF00106">
    <property type="entry name" value="adh_short"/>
    <property type="match status" value="1"/>
</dbReference>
<evidence type="ECO:0000256" key="1">
    <source>
        <dbReference type="ARBA" id="ARBA00006484"/>
    </source>
</evidence>
<dbReference type="AlphaFoldDB" id="A0A6M1U6D7"/>
<name>A0A6M1U6D7_9RHOB</name>
<reference evidence="4 5" key="1">
    <citation type="submission" date="2020-02" db="EMBL/GenBank/DDBJ databases">
        <title>Rhodobacter translucens sp. nov., a novel bacterium isolated from activated sludge.</title>
        <authorList>
            <person name="Liu J."/>
        </authorList>
    </citation>
    <scope>NUCLEOTIDE SEQUENCE [LARGE SCALE GENOMIC DNA]</scope>
    <source>
        <strain evidence="4 5">HX-7-19</strain>
    </source>
</reference>
<dbReference type="NCBIfam" id="NF004824">
    <property type="entry name" value="PRK06180.1"/>
    <property type="match status" value="1"/>
</dbReference>
<dbReference type="EMBL" id="JAALFE010000062">
    <property type="protein sequence ID" value="NGQ93454.1"/>
    <property type="molecule type" value="Genomic_DNA"/>
</dbReference>
<organism evidence="4 5">
    <name type="scientific">Paragemmobacter kunshanensis</name>
    <dbReference type="NCBI Taxonomy" id="2583234"/>
    <lineage>
        <taxon>Bacteria</taxon>
        <taxon>Pseudomonadati</taxon>
        <taxon>Pseudomonadota</taxon>
        <taxon>Alphaproteobacteria</taxon>
        <taxon>Rhodobacterales</taxon>
        <taxon>Paracoccaceae</taxon>
        <taxon>Paragemmobacter</taxon>
    </lineage>
</organism>
<evidence type="ECO:0000256" key="3">
    <source>
        <dbReference type="RuleBase" id="RU000363"/>
    </source>
</evidence>
<gene>
    <name evidence="4" type="ORF">G5V65_21515</name>
</gene>
<dbReference type="GO" id="GO:0016491">
    <property type="term" value="F:oxidoreductase activity"/>
    <property type="evidence" value="ECO:0007669"/>
    <property type="project" value="UniProtKB-KW"/>
</dbReference>
<protein>
    <submittedName>
        <fullName evidence="4">SDR family NAD(P)-dependent oxidoreductase</fullName>
    </submittedName>
</protein>
<dbReference type="PROSITE" id="PS00061">
    <property type="entry name" value="ADH_SHORT"/>
    <property type="match status" value="1"/>
</dbReference>